<evidence type="ECO:0000313" key="3">
    <source>
        <dbReference type="Proteomes" id="UP000240638"/>
    </source>
</evidence>
<dbReference type="AlphaFoldDB" id="A0A2T3XUL8"/>
<evidence type="ECO:0000313" key="2">
    <source>
        <dbReference type="EMBL" id="PTB20220.1"/>
    </source>
</evidence>
<evidence type="ECO:0000256" key="1">
    <source>
        <dbReference type="SAM" id="MobiDB-lite"/>
    </source>
</evidence>
<protein>
    <submittedName>
        <fullName evidence="2">Uncharacterized protein</fullName>
    </submittedName>
</protein>
<feature type="compositionally biased region" description="Low complexity" evidence="1">
    <location>
        <begin position="92"/>
        <end position="102"/>
    </location>
</feature>
<dbReference type="EMBL" id="PYUC01000006">
    <property type="protein sequence ID" value="PTB20220.1"/>
    <property type="molecule type" value="Genomic_DNA"/>
</dbReference>
<reference evidence="2 3" key="1">
    <citation type="submission" date="2018-03" db="EMBL/GenBank/DDBJ databases">
        <title>Whole genome analyses suggest that Burkholderia sensu lato contains two further novel genera in the rhizoxinica-symbiotica group Mycetohabitans gen. nov., and Trinickia gen. nov.: implications for the evolution of diazotrophy and nodulation in the Burkholderiaceae.</title>
        <authorList>
            <person name="Estrada De Los Santos P."/>
            <person name="Palmer M."/>
            <person name="Chavez-Ramirez B."/>
            <person name="Steenkamp E.T."/>
            <person name="Hirsch A.M."/>
            <person name="Manyaka P."/>
            <person name="Maluk M."/>
            <person name="Lafos M."/>
            <person name="Crook M."/>
            <person name="Gross E."/>
            <person name="Simon M.F."/>
            <person name="Bueno Dos Reis Junior F."/>
            <person name="Poole P.S."/>
            <person name="Venter S.N."/>
            <person name="James E.K."/>
        </authorList>
    </citation>
    <scope>NUCLEOTIDE SEQUENCE [LARGE SCALE GENOMIC DNA]</scope>
    <source>
        <strain evidence="2 3">JPY-366</strain>
    </source>
</reference>
<accession>A0A2T3XUL8</accession>
<name>A0A2T3XUL8_9BURK</name>
<comment type="caution">
    <text evidence="2">The sequence shown here is derived from an EMBL/GenBank/DDBJ whole genome shotgun (WGS) entry which is preliminary data.</text>
</comment>
<feature type="region of interest" description="Disordered" evidence="1">
    <location>
        <begin position="92"/>
        <end position="146"/>
    </location>
</feature>
<proteinExistence type="predicted"/>
<dbReference type="Proteomes" id="UP000240638">
    <property type="component" value="Unassembled WGS sequence"/>
</dbReference>
<organism evidence="2 3">
    <name type="scientific">Trinickia symbiotica</name>
    <dbReference type="NCBI Taxonomy" id="863227"/>
    <lineage>
        <taxon>Bacteria</taxon>
        <taxon>Pseudomonadati</taxon>
        <taxon>Pseudomonadota</taxon>
        <taxon>Betaproteobacteria</taxon>
        <taxon>Burkholderiales</taxon>
        <taxon>Burkholderiaceae</taxon>
        <taxon>Trinickia</taxon>
    </lineage>
</organism>
<sequence length="174" mass="18810">MTPRSTMHGLKSAARRLLLATSIVYGALVSPAHSQLFDRSPSGTVRDPETANDFQRKLWREHRADEDEYMKLLQAVDPYRFDADRAAPTYAPASPAMAASDAENPPLALPRPPISEELDALDARGRAAQATAEPPSSRAGEPGTLFNQPFGNKSDCRSYFALIGVANAPTVCAQ</sequence>
<gene>
    <name evidence="2" type="ORF">C9I57_14165</name>
</gene>